<proteinExistence type="inferred from homology"/>
<dbReference type="GO" id="GO:0050660">
    <property type="term" value="F:flavin adenine dinucleotide binding"/>
    <property type="evidence" value="ECO:0007669"/>
    <property type="project" value="InterPro"/>
</dbReference>
<evidence type="ECO:0000256" key="2">
    <source>
        <dbReference type="ARBA" id="ARBA00009347"/>
    </source>
</evidence>
<dbReference type="PANTHER" id="PTHR43884">
    <property type="entry name" value="ACYL-COA DEHYDROGENASE"/>
    <property type="match status" value="1"/>
</dbReference>
<comment type="cofactor">
    <cofactor evidence="1 5">
        <name>FAD</name>
        <dbReference type="ChEBI" id="CHEBI:57692"/>
    </cofactor>
</comment>
<evidence type="ECO:0000259" key="7">
    <source>
        <dbReference type="Pfam" id="PF00441"/>
    </source>
</evidence>
<feature type="region of interest" description="Disordered" evidence="6">
    <location>
        <begin position="1"/>
        <end position="29"/>
    </location>
</feature>
<gene>
    <name evidence="10" type="ORF">E1284_08575</name>
</gene>
<keyword evidence="11" id="KW-1185">Reference proteome</keyword>
<dbReference type="RefSeq" id="WP_131938474.1">
    <property type="nucleotide sequence ID" value="NZ_BAAAMX010000002.1"/>
</dbReference>
<dbReference type="Gene3D" id="2.40.110.10">
    <property type="entry name" value="Butyryl-CoA Dehydrogenase, subunit A, domain 2"/>
    <property type="match status" value="1"/>
</dbReference>
<keyword evidence="4 5" id="KW-0274">FAD</keyword>
<dbReference type="GO" id="GO:0003995">
    <property type="term" value="F:acyl-CoA dehydrogenase activity"/>
    <property type="evidence" value="ECO:0007669"/>
    <property type="project" value="TreeGrafter"/>
</dbReference>
<evidence type="ECO:0000256" key="1">
    <source>
        <dbReference type="ARBA" id="ARBA00001974"/>
    </source>
</evidence>
<evidence type="ECO:0000256" key="5">
    <source>
        <dbReference type="RuleBase" id="RU362125"/>
    </source>
</evidence>
<feature type="domain" description="Acyl-CoA dehydrogenase/oxidase C-terminal" evidence="7">
    <location>
        <begin position="241"/>
        <end position="386"/>
    </location>
</feature>
<dbReference type="EMBL" id="SMJW01000030">
    <property type="protein sequence ID" value="TDC17622.1"/>
    <property type="molecule type" value="Genomic_DNA"/>
</dbReference>
<dbReference type="CDD" id="cd00567">
    <property type="entry name" value="ACAD"/>
    <property type="match status" value="1"/>
</dbReference>
<keyword evidence="3 5" id="KW-0285">Flavoprotein</keyword>
<evidence type="ECO:0000256" key="6">
    <source>
        <dbReference type="SAM" id="MobiDB-lite"/>
    </source>
</evidence>
<dbReference type="InterPro" id="IPR036250">
    <property type="entry name" value="AcylCo_DH-like_C"/>
</dbReference>
<feature type="domain" description="Acyl-CoA oxidase/dehydrogenase middle" evidence="8">
    <location>
        <begin position="140"/>
        <end position="211"/>
    </location>
</feature>
<organism evidence="10 11">
    <name type="scientific">Actinomadura bangladeshensis</name>
    <dbReference type="NCBI Taxonomy" id="453573"/>
    <lineage>
        <taxon>Bacteria</taxon>
        <taxon>Bacillati</taxon>
        <taxon>Actinomycetota</taxon>
        <taxon>Actinomycetes</taxon>
        <taxon>Streptosporangiales</taxon>
        <taxon>Thermomonosporaceae</taxon>
        <taxon>Actinomadura</taxon>
    </lineage>
</organism>
<comment type="similarity">
    <text evidence="2 5">Belongs to the acyl-CoA dehydrogenase family.</text>
</comment>
<evidence type="ECO:0000313" key="10">
    <source>
        <dbReference type="EMBL" id="TDC17622.1"/>
    </source>
</evidence>
<dbReference type="InterPro" id="IPR013786">
    <property type="entry name" value="AcylCoA_DH/ox_N"/>
</dbReference>
<dbReference type="InterPro" id="IPR009075">
    <property type="entry name" value="AcylCo_DH/oxidase_C"/>
</dbReference>
<evidence type="ECO:0000259" key="9">
    <source>
        <dbReference type="Pfam" id="PF02771"/>
    </source>
</evidence>
<evidence type="ECO:0000256" key="3">
    <source>
        <dbReference type="ARBA" id="ARBA00022630"/>
    </source>
</evidence>
<dbReference type="SUPFAM" id="SSF47203">
    <property type="entry name" value="Acyl-CoA dehydrogenase C-terminal domain-like"/>
    <property type="match status" value="1"/>
</dbReference>
<dbReference type="InterPro" id="IPR037069">
    <property type="entry name" value="AcylCoA_DH/ox_N_sf"/>
</dbReference>
<dbReference type="PANTHER" id="PTHR43884:SF12">
    <property type="entry name" value="ISOVALERYL-COA DEHYDROGENASE, MITOCHONDRIAL-RELATED"/>
    <property type="match status" value="1"/>
</dbReference>
<evidence type="ECO:0000313" key="11">
    <source>
        <dbReference type="Proteomes" id="UP000295431"/>
    </source>
</evidence>
<dbReference type="Pfam" id="PF02771">
    <property type="entry name" value="Acyl-CoA_dh_N"/>
    <property type="match status" value="1"/>
</dbReference>
<sequence>MYRVNRPSQTHRTRRTGVRPTSETPAELSELRETVLRTCRRFGHEYYVRSSDAGDNARDLWRALGGIGALGAGISPEHGGAGAGIEALSVAAEAIAEAGVPLMLIALSPAVCATMVDGFGSPAQKSEWLPGLADGSRVLGFAITEPDAGSNTHNIRMRARRDGGDWVLSGQKYYVSHVDNADALLTVARAEDELKVFIVPTDAPGLTKSPIQVEILSPERQYSVFYDDVRLDDSAIVGPDAGMSVLYAGLNPERIVSAALLNGIARYAIDIAVAYARERTVWSVPIGAHQAVSHPLARAETALAASRLLTTSAARAFDRGEPGGVEAAMAKLTASEAASTALDAAMQTLGGNGMSREYGLATLHGLVRLFRIAPVSSEMLLNHVAHKRLALPRSY</sequence>
<name>A0A4R4PBA4_9ACTN</name>
<keyword evidence="5" id="KW-0560">Oxidoreductase</keyword>
<evidence type="ECO:0000259" key="8">
    <source>
        <dbReference type="Pfam" id="PF02770"/>
    </source>
</evidence>
<dbReference type="Pfam" id="PF02770">
    <property type="entry name" value="Acyl-CoA_dh_M"/>
    <property type="match status" value="1"/>
</dbReference>
<feature type="domain" description="Acyl-CoA dehydrogenase/oxidase N-terminal" evidence="9">
    <location>
        <begin position="27"/>
        <end position="135"/>
    </location>
</feature>
<protein>
    <submittedName>
        <fullName evidence="10">Acyl-CoA dehydrogenase family protein</fullName>
    </submittedName>
</protein>
<dbReference type="InterPro" id="IPR046373">
    <property type="entry name" value="Acyl-CoA_Oxase/DH_mid-dom_sf"/>
</dbReference>
<dbReference type="InterPro" id="IPR009100">
    <property type="entry name" value="AcylCoA_DH/oxidase_NM_dom_sf"/>
</dbReference>
<reference evidence="10 11" key="1">
    <citation type="submission" date="2019-03" db="EMBL/GenBank/DDBJ databases">
        <title>Draft genome sequences of novel Actinobacteria.</title>
        <authorList>
            <person name="Sahin N."/>
            <person name="Ay H."/>
            <person name="Saygin H."/>
        </authorList>
    </citation>
    <scope>NUCLEOTIDE SEQUENCE [LARGE SCALE GENOMIC DNA]</scope>
    <source>
        <strain evidence="10 11">DSM 45347</strain>
    </source>
</reference>
<dbReference type="OrthoDB" id="8876745at2"/>
<dbReference type="Proteomes" id="UP000295431">
    <property type="component" value="Unassembled WGS sequence"/>
</dbReference>
<dbReference type="Gene3D" id="1.20.140.10">
    <property type="entry name" value="Butyryl-CoA Dehydrogenase, subunit A, domain 3"/>
    <property type="match status" value="1"/>
</dbReference>
<comment type="caution">
    <text evidence="10">The sequence shown here is derived from an EMBL/GenBank/DDBJ whole genome shotgun (WGS) entry which is preliminary data.</text>
</comment>
<dbReference type="SUPFAM" id="SSF56645">
    <property type="entry name" value="Acyl-CoA dehydrogenase NM domain-like"/>
    <property type="match status" value="1"/>
</dbReference>
<evidence type="ECO:0000256" key="4">
    <source>
        <dbReference type="ARBA" id="ARBA00022827"/>
    </source>
</evidence>
<accession>A0A4R4PBA4</accession>
<dbReference type="AlphaFoldDB" id="A0A4R4PBA4"/>
<dbReference type="Gene3D" id="1.10.540.10">
    <property type="entry name" value="Acyl-CoA dehydrogenase/oxidase, N-terminal domain"/>
    <property type="match status" value="1"/>
</dbReference>
<dbReference type="Pfam" id="PF00441">
    <property type="entry name" value="Acyl-CoA_dh_1"/>
    <property type="match status" value="1"/>
</dbReference>
<dbReference type="InterPro" id="IPR006091">
    <property type="entry name" value="Acyl-CoA_Oxase/DH_mid-dom"/>
</dbReference>